<dbReference type="OrthoDB" id="35287at10239"/>
<organism evidence="1 2">
    <name type="scientific">Pectobacterium phage Peat1</name>
    <dbReference type="NCBI Taxonomy" id="1654601"/>
    <lineage>
        <taxon>Viruses</taxon>
        <taxon>Duplodnaviria</taxon>
        <taxon>Heunggongvirae</taxon>
        <taxon>Uroviricota</taxon>
        <taxon>Caudoviricetes</taxon>
        <taxon>Autographivirales</taxon>
        <taxon>Autoscriptoviridae</taxon>
        <taxon>Corkvirinae</taxon>
        <taxon>Phimunavirus</taxon>
        <taxon>Phimunavirus peat1</taxon>
    </lineage>
</organism>
<evidence type="ECO:0000313" key="1">
    <source>
        <dbReference type="EMBL" id="AKN21183.1"/>
    </source>
</evidence>
<dbReference type="EMBL" id="KR604693">
    <property type="protein sequence ID" value="AKN21183.1"/>
    <property type="molecule type" value="Genomic_DNA"/>
</dbReference>
<dbReference type="KEGG" id="vg:26795813"/>
<accession>A0A0H3YI96</accession>
<keyword evidence="2" id="KW-1185">Reference proteome</keyword>
<sequence>MLVSKTDFLVSRGVTYETLLDRDPEDKFLAYTLEQVVGIDGAVRNDAETVYLNRDQAIEIAKTILRNEGINVG</sequence>
<dbReference type="RefSeq" id="YP_009224657.1">
    <property type="nucleotide sequence ID" value="NC_029081.1"/>
</dbReference>
<dbReference type="GeneID" id="26795813"/>
<proteinExistence type="predicted"/>
<evidence type="ECO:0000313" key="2">
    <source>
        <dbReference type="Proteomes" id="UP000203782"/>
    </source>
</evidence>
<dbReference type="Proteomes" id="UP000203782">
    <property type="component" value="Segment"/>
</dbReference>
<protein>
    <submittedName>
        <fullName evidence="1">Uncharacterized protein</fullName>
    </submittedName>
</protein>
<reference evidence="1 2" key="1">
    <citation type="journal article" date="2015" name="Genome Announc.">
        <title>Complete Genome Sequence of Phytopathogenic Pectobacterium atrosepticum Bacteriophage Peat1.</title>
        <authorList>
            <person name="Kalischuk M."/>
            <person name="Hachey J."/>
            <person name="Kawchuk L."/>
        </authorList>
    </citation>
    <scope>NUCLEOTIDE SEQUENCE [LARGE SCALE GENOMIC DNA]</scope>
</reference>
<name>A0A0H3YI96_9CAUD</name>